<comment type="caution">
    <text evidence="1">The sequence shown here is derived from an EMBL/GenBank/DDBJ whole genome shotgun (WGS) entry which is preliminary data.</text>
</comment>
<protein>
    <submittedName>
        <fullName evidence="1">Uncharacterized protein</fullName>
    </submittedName>
</protein>
<evidence type="ECO:0000313" key="2">
    <source>
        <dbReference type="Proteomes" id="UP000276133"/>
    </source>
</evidence>
<organism evidence="1 2">
    <name type="scientific">Brachionus plicatilis</name>
    <name type="common">Marine rotifer</name>
    <name type="synonym">Brachionus muelleri</name>
    <dbReference type="NCBI Taxonomy" id="10195"/>
    <lineage>
        <taxon>Eukaryota</taxon>
        <taxon>Metazoa</taxon>
        <taxon>Spiralia</taxon>
        <taxon>Gnathifera</taxon>
        <taxon>Rotifera</taxon>
        <taxon>Eurotatoria</taxon>
        <taxon>Monogononta</taxon>
        <taxon>Pseudotrocha</taxon>
        <taxon>Ploima</taxon>
        <taxon>Brachionidae</taxon>
        <taxon>Brachionus</taxon>
    </lineage>
</organism>
<dbReference type="Proteomes" id="UP000276133">
    <property type="component" value="Unassembled WGS sequence"/>
</dbReference>
<dbReference type="AlphaFoldDB" id="A0A3M7PIR4"/>
<evidence type="ECO:0000313" key="1">
    <source>
        <dbReference type="EMBL" id="RMZ98557.1"/>
    </source>
</evidence>
<gene>
    <name evidence="1" type="ORF">BpHYR1_024572</name>
</gene>
<accession>A0A3M7PIR4</accession>
<proteinExistence type="predicted"/>
<sequence length="77" mass="8557">MWKRSVFPVGTKSTMSLPKSWVEVSLFILKAITGTTTLPKVTCSRTSLKSEQLFVCLIDFKLNYVSVTITLCGKLLA</sequence>
<name>A0A3M7PIR4_BRAPC</name>
<keyword evidence="2" id="KW-1185">Reference proteome</keyword>
<dbReference type="EMBL" id="REGN01010701">
    <property type="protein sequence ID" value="RMZ98557.1"/>
    <property type="molecule type" value="Genomic_DNA"/>
</dbReference>
<reference evidence="1 2" key="1">
    <citation type="journal article" date="2018" name="Sci. Rep.">
        <title>Genomic signatures of local adaptation to the degree of environmental predictability in rotifers.</title>
        <authorList>
            <person name="Franch-Gras L."/>
            <person name="Hahn C."/>
            <person name="Garcia-Roger E.M."/>
            <person name="Carmona M.J."/>
            <person name="Serra M."/>
            <person name="Gomez A."/>
        </authorList>
    </citation>
    <scope>NUCLEOTIDE SEQUENCE [LARGE SCALE GENOMIC DNA]</scope>
    <source>
        <strain evidence="1">HYR1</strain>
    </source>
</reference>